<evidence type="ECO:0000313" key="2">
    <source>
        <dbReference type="Proteomes" id="UP001231915"/>
    </source>
</evidence>
<dbReference type="EMBL" id="JASJUT010000003">
    <property type="protein sequence ID" value="MDK2595045.1"/>
    <property type="molecule type" value="Genomic_DNA"/>
</dbReference>
<evidence type="ECO:0008006" key="3">
    <source>
        <dbReference type="Google" id="ProtNLM"/>
    </source>
</evidence>
<comment type="caution">
    <text evidence="1">The sequence shown here is derived from an EMBL/GenBank/DDBJ whole genome shotgun (WGS) entry which is preliminary data.</text>
</comment>
<gene>
    <name evidence="1" type="ORF">QNM18_08320</name>
</gene>
<sequence>MKRIFILFVILLSGCASGPKYLYDDHNLSPEQRVLLTNQCDAECEKKIKSALELDNKYVATESRLLEVNGIKGGYNRNISVGRMFNSTVDGSLEVYTVQGLHELLAHHALRTSHSFPARFKVNLLAGHTYHIGGFVVKQGEENTLYRWFPVVYDLTDNKVVYAGDSAFQVRMNLLCRSGHPQYGPFCKCMVGEINSKMSFKEKEDYILGLKAGENQINEQLLKRLTAGIVQCLPK</sequence>
<keyword evidence="2" id="KW-1185">Reference proteome</keyword>
<dbReference type="Proteomes" id="UP001231915">
    <property type="component" value="Unassembled WGS sequence"/>
</dbReference>
<name>A0ABT7EJ10_9GAMM</name>
<protein>
    <recommendedName>
        <fullName evidence="3">Lipoprotein</fullName>
    </recommendedName>
</protein>
<dbReference type="PROSITE" id="PS51257">
    <property type="entry name" value="PROKAR_LIPOPROTEIN"/>
    <property type="match status" value="1"/>
</dbReference>
<evidence type="ECO:0000313" key="1">
    <source>
        <dbReference type="EMBL" id="MDK2595045.1"/>
    </source>
</evidence>
<reference evidence="1 2" key="1">
    <citation type="submission" date="2023-05" db="EMBL/GenBank/DDBJ databases">
        <title>Pseudoalteromonas ardens sp. nov., Pseudoalteromonas obscura sp. nov., and Pseudoalteromonas umbrosa sp. nov., isolated from the coral Montipora capitata.</title>
        <authorList>
            <person name="Thomas E.M."/>
            <person name="Smith E.M."/>
            <person name="Papke E."/>
            <person name="Shlafstein M.D."/>
            <person name="Oline D.K."/>
            <person name="Videau P."/>
            <person name="Saw J.H."/>
            <person name="Strangman W.K."/>
            <person name="Ushijima B."/>
        </authorList>
    </citation>
    <scope>NUCLEOTIDE SEQUENCE [LARGE SCALE GENOMIC DNA]</scope>
    <source>
        <strain evidence="1 2">P94</strain>
    </source>
</reference>
<proteinExistence type="predicted"/>
<dbReference type="RefSeq" id="WP_284136887.1">
    <property type="nucleotide sequence ID" value="NZ_JASJUT010000003.1"/>
</dbReference>
<organism evidence="1 2">
    <name type="scientific">Pseudoalteromonas obscura</name>
    <dbReference type="NCBI Taxonomy" id="3048491"/>
    <lineage>
        <taxon>Bacteria</taxon>
        <taxon>Pseudomonadati</taxon>
        <taxon>Pseudomonadota</taxon>
        <taxon>Gammaproteobacteria</taxon>
        <taxon>Alteromonadales</taxon>
        <taxon>Pseudoalteromonadaceae</taxon>
        <taxon>Pseudoalteromonas</taxon>
    </lineage>
</organism>
<accession>A0ABT7EJ10</accession>